<keyword evidence="3" id="KW-0173">Coenzyme A biosynthesis</keyword>
<dbReference type="AlphaFoldDB" id="A0A538U1S2"/>
<dbReference type="GO" id="GO:0005524">
    <property type="term" value="F:ATP binding"/>
    <property type="evidence" value="ECO:0007669"/>
    <property type="project" value="UniProtKB-UniRule"/>
</dbReference>
<evidence type="ECO:0000256" key="3">
    <source>
        <dbReference type="HAMAP-Rule" id="MF_00376"/>
    </source>
</evidence>
<evidence type="ECO:0000313" key="5">
    <source>
        <dbReference type="EMBL" id="TMQ69808.1"/>
    </source>
</evidence>
<dbReference type="InterPro" id="IPR001977">
    <property type="entry name" value="Depp_CoAkinase"/>
</dbReference>
<evidence type="ECO:0000256" key="2">
    <source>
        <dbReference type="ARBA" id="ARBA00022840"/>
    </source>
</evidence>
<dbReference type="CDD" id="cd02022">
    <property type="entry name" value="DPCK"/>
    <property type="match status" value="1"/>
</dbReference>
<dbReference type="HAMAP" id="MF_00376">
    <property type="entry name" value="Dephospho_CoA_kinase"/>
    <property type="match status" value="1"/>
</dbReference>
<gene>
    <name evidence="3" type="primary">coaE</name>
    <name evidence="5" type="ORF">E6K80_10525</name>
</gene>
<dbReference type="Proteomes" id="UP000319836">
    <property type="component" value="Unassembled WGS sequence"/>
</dbReference>
<dbReference type="SUPFAM" id="SSF52540">
    <property type="entry name" value="P-loop containing nucleoside triphosphate hydrolases"/>
    <property type="match status" value="1"/>
</dbReference>
<comment type="subcellular location">
    <subcellularLocation>
        <location evidence="3">Cytoplasm</location>
    </subcellularLocation>
</comment>
<dbReference type="GO" id="GO:0015937">
    <property type="term" value="P:coenzyme A biosynthetic process"/>
    <property type="evidence" value="ECO:0007669"/>
    <property type="project" value="UniProtKB-UniRule"/>
</dbReference>
<keyword evidence="1 3" id="KW-0547">Nucleotide-binding</keyword>
<keyword evidence="3" id="KW-0963">Cytoplasm</keyword>
<accession>A0A538U1S2</accession>
<dbReference type="EC" id="2.7.1.24" evidence="3 4"/>
<protein>
    <recommendedName>
        <fullName evidence="3 4">Dephospho-CoA kinase</fullName>
        <ecNumber evidence="3 4">2.7.1.24</ecNumber>
    </recommendedName>
    <alternativeName>
        <fullName evidence="3">Dephosphocoenzyme A kinase</fullName>
    </alternativeName>
</protein>
<dbReference type="PANTHER" id="PTHR10695:SF46">
    <property type="entry name" value="BIFUNCTIONAL COENZYME A SYNTHASE-RELATED"/>
    <property type="match status" value="1"/>
</dbReference>
<keyword evidence="3 5" id="KW-0808">Transferase</keyword>
<dbReference type="EMBL" id="VBPA01000264">
    <property type="protein sequence ID" value="TMQ69808.1"/>
    <property type="molecule type" value="Genomic_DNA"/>
</dbReference>
<comment type="caution">
    <text evidence="5">The sequence shown here is derived from an EMBL/GenBank/DDBJ whole genome shotgun (WGS) entry which is preliminary data.</text>
</comment>
<comment type="catalytic activity">
    <reaction evidence="3">
        <text>3'-dephospho-CoA + ATP = ADP + CoA + H(+)</text>
        <dbReference type="Rhea" id="RHEA:18245"/>
        <dbReference type="ChEBI" id="CHEBI:15378"/>
        <dbReference type="ChEBI" id="CHEBI:30616"/>
        <dbReference type="ChEBI" id="CHEBI:57287"/>
        <dbReference type="ChEBI" id="CHEBI:57328"/>
        <dbReference type="ChEBI" id="CHEBI:456216"/>
        <dbReference type="EC" id="2.7.1.24"/>
    </reaction>
</comment>
<feature type="binding site" evidence="3">
    <location>
        <begin position="26"/>
        <end position="31"/>
    </location>
    <ligand>
        <name>ATP</name>
        <dbReference type="ChEBI" id="CHEBI:30616"/>
    </ligand>
</feature>
<comment type="similarity">
    <text evidence="3">Belongs to the CoaE family.</text>
</comment>
<reference evidence="5 6" key="1">
    <citation type="journal article" date="2019" name="Nat. Microbiol.">
        <title>Mediterranean grassland soil C-N compound turnover is dependent on rainfall and depth, and is mediated by genomically divergent microorganisms.</title>
        <authorList>
            <person name="Diamond S."/>
            <person name="Andeer P.F."/>
            <person name="Li Z."/>
            <person name="Crits-Christoph A."/>
            <person name="Burstein D."/>
            <person name="Anantharaman K."/>
            <person name="Lane K.R."/>
            <person name="Thomas B.C."/>
            <person name="Pan C."/>
            <person name="Northen T.R."/>
            <person name="Banfield J.F."/>
        </authorList>
    </citation>
    <scope>NUCLEOTIDE SEQUENCE [LARGE SCALE GENOMIC DNA]</scope>
    <source>
        <strain evidence="5">WS_10</strain>
    </source>
</reference>
<dbReference type="GO" id="GO:0004140">
    <property type="term" value="F:dephospho-CoA kinase activity"/>
    <property type="evidence" value="ECO:0007669"/>
    <property type="project" value="UniProtKB-UniRule"/>
</dbReference>
<name>A0A538U1S2_UNCEI</name>
<proteinExistence type="inferred from homology"/>
<dbReference type="PROSITE" id="PS51219">
    <property type="entry name" value="DPCK"/>
    <property type="match status" value="1"/>
</dbReference>
<evidence type="ECO:0000256" key="1">
    <source>
        <dbReference type="ARBA" id="ARBA00022741"/>
    </source>
</evidence>
<evidence type="ECO:0000313" key="6">
    <source>
        <dbReference type="Proteomes" id="UP000319836"/>
    </source>
</evidence>
<dbReference type="NCBIfam" id="TIGR00152">
    <property type="entry name" value="dephospho-CoA kinase"/>
    <property type="match status" value="1"/>
</dbReference>
<comment type="pathway">
    <text evidence="3">Cofactor biosynthesis; coenzyme A biosynthesis; CoA from (R)-pantothenate: step 5/5.</text>
</comment>
<dbReference type="InterPro" id="IPR027417">
    <property type="entry name" value="P-loop_NTPase"/>
</dbReference>
<evidence type="ECO:0000256" key="4">
    <source>
        <dbReference type="NCBIfam" id="TIGR00152"/>
    </source>
</evidence>
<keyword evidence="2 3" id="KW-0067">ATP-binding</keyword>
<dbReference type="PANTHER" id="PTHR10695">
    <property type="entry name" value="DEPHOSPHO-COA KINASE-RELATED"/>
    <property type="match status" value="1"/>
</dbReference>
<dbReference type="Pfam" id="PF01121">
    <property type="entry name" value="CoaE"/>
    <property type="match status" value="1"/>
</dbReference>
<organism evidence="5 6">
    <name type="scientific">Eiseniibacteriota bacterium</name>
    <dbReference type="NCBI Taxonomy" id="2212470"/>
    <lineage>
        <taxon>Bacteria</taxon>
        <taxon>Candidatus Eiseniibacteriota</taxon>
    </lineage>
</organism>
<dbReference type="UniPathway" id="UPA00241">
    <property type="reaction ID" value="UER00356"/>
</dbReference>
<dbReference type="GO" id="GO:0005737">
    <property type="term" value="C:cytoplasm"/>
    <property type="evidence" value="ECO:0007669"/>
    <property type="project" value="UniProtKB-SubCell"/>
</dbReference>
<dbReference type="Gene3D" id="3.40.50.300">
    <property type="entry name" value="P-loop containing nucleotide triphosphate hydrolases"/>
    <property type="match status" value="1"/>
</dbReference>
<comment type="function">
    <text evidence="3">Catalyzes the phosphorylation of the 3'-hydroxyl group of dephosphocoenzyme A to form coenzyme A.</text>
</comment>
<sequence>MSTESKPRRAPADDGLLVIGLVGRTGSGKTTVARALVEEGARLIEADRIGHEVTDHDPEVRAALVAEYGSGIYRLDGTLDRARVAARVFQDREARARLDGLVGPRILERIRRALDQLRNGGFHGAVLIDAALMLDWGLERDCDVVIAVTSPETTQIERLWRARGWSESEARARLLAQRSNEEFAAAADHTLVNTGSLDTLRRNARAALAAFEGRWKERTGC</sequence>
<keyword evidence="3 5" id="KW-0418">Kinase</keyword>